<dbReference type="Proteomes" id="UP001336020">
    <property type="component" value="Unassembled WGS sequence"/>
</dbReference>
<keyword evidence="2" id="KW-1185">Reference proteome</keyword>
<evidence type="ECO:0000313" key="1">
    <source>
        <dbReference type="EMBL" id="MEE2059313.1"/>
    </source>
</evidence>
<reference evidence="1 2" key="1">
    <citation type="submission" date="2023-07" db="EMBL/GenBank/DDBJ databases">
        <authorList>
            <person name="Girao M."/>
            <person name="Carvalho M.F."/>
        </authorList>
    </citation>
    <scope>NUCLEOTIDE SEQUENCE [LARGE SCALE GENOMIC DNA]</scope>
    <source>
        <strain evidence="1 2">YIM65754</strain>
    </source>
</reference>
<accession>A0ABU7LCQ0</accession>
<gene>
    <name evidence="1" type="ORF">Q7514_17485</name>
</gene>
<dbReference type="SMART" id="SM01236">
    <property type="entry name" value="Haem_oxygenase_2"/>
    <property type="match status" value="1"/>
</dbReference>
<dbReference type="Gene3D" id="1.20.910.10">
    <property type="entry name" value="Heme oxygenase-like"/>
    <property type="match status" value="1"/>
</dbReference>
<dbReference type="SUPFAM" id="SSF48613">
    <property type="entry name" value="Heme oxygenase-like"/>
    <property type="match status" value="1"/>
</dbReference>
<dbReference type="RefSeq" id="WP_330134565.1">
    <property type="nucleotide sequence ID" value="NZ_JAUTXY010000008.1"/>
</dbReference>
<name>A0ABU7LCQ0_9NOCA</name>
<organism evidence="1 2">
    <name type="scientific">Rhodococcus artemisiae</name>
    <dbReference type="NCBI Taxonomy" id="714159"/>
    <lineage>
        <taxon>Bacteria</taxon>
        <taxon>Bacillati</taxon>
        <taxon>Actinomycetota</taxon>
        <taxon>Actinomycetes</taxon>
        <taxon>Mycobacteriales</taxon>
        <taxon>Nocardiaceae</taxon>
        <taxon>Rhodococcus</taxon>
    </lineage>
</organism>
<evidence type="ECO:0000313" key="2">
    <source>
        <dbReference type="Proteomes" id="UP001336020"/>
    </source>
</evidence>
<dbReference type="Pfam" id="PF14518">
    <property type="entry name" value="Haem_oxygenas_2"/>
    <property type="match status" value="1"/>
</dbReference>
<sequence length="338" mass="36982">MTSHIRTCEVHSAPLPRPRGPISGEVISRLRTPVGIGPWPIHVTGEPYGEDVQLALTVLYEMHYRGFDGVDAEWEWMPGPLGVRAQLEQLFLGALRHDVPVCDDPNAVLDALCHEPHDAWGLSHQLAAYGTWEHVREFFVHRSIYHLKEADPNAWAIPRLTGLSKAALVAVEFDEYGGGRAERVHSRLFADLLVAAGLSDDYLGYLECVPAESLATVNFMSLCGLHRVRTPMLVGMFAATEVTSTPSSRRMVSALERLEAPPACVTFYSEHVEADAVHELVLRFDVVGDLLAKDPGCGAEIAFGANATEFLEGRLAHHLLTAWAEGRSSLEAPAVPAV</sequence>
<dbReference type="EMBL" id="JAUTXY010000008">
    <property type="protein sequence ID" value="MEE2059313.1"/>
    <property type="molecule type" value="Genomic_DNA"/>
</dbReference>
<proteinExistence type="predicted"/>
<dbReference type="InterPro" id="IPR016084">
    <property type="entry name" value="Haem_Oase-like_multi-hlx"/>
</dbReference>
<protein>
    <submittedName>
        <fullName evidence="1">Iron-containing redox enzyme family protein</fullName>
    </submittedName>
</protein>
<comment type="caution">
    <text evidence="1">The sequence shown here is derived from an EMBL/GenBank/DDBJ whole genome shotgun (WGS) entry which is preliminary data.</text>
</comment>